<evidence type="ECO:0000313" key="1">
    <source>
        <dbReference type="EnsemblMetazoa" id="AMEM005155-PA"/>
    </source>
</evidence>
<dbReference type="EnsemblMetazoa" id="AMEM005155-RA">
    <property type="protein sequence ID" value="AMEM005155-PA"/>
    <property type="gene ID" value="AMEM005155"/>
</dbReference>
<name>A0A182UX51_ANOME</name>
<organism evidence="1 2">
    <name type="scientific">Anopheles merus</name>
    <name type="common">Mosquito</name>
    <dbReference type="NCBI Taxonomy" id="30066"/>
    <lineage>
        <taxon>Eukaryota</taxon>
        <taxon>Metazoa</taxon>
        <taxon>Ecdysozoa</taxon>
        <taxon>Arthropoda</taxon>
        <taxon>Hexapoda</taxon>
        <taxon>Insecta</taxon>
        <taxon>Pterygota</taxon>
        <taxon>Neoptera</taxon>
        <taxon>Endopterygota</taxon>
        <taxon>Diptera</taxon>
        <taxon>Nematocera</taxon>
        <taxon>Culicoidea</taxon>
        <taxon>Culicidae</taxon>
        <taxon>Anophelinae</taxon>
        <taxon>Anopheles</taxon>
    </lineage>
</organism>
<sequence>MLVVPVAEEKNSIALKITKMAYEISTSMSTAGRGPYRWGKVRSNAYASTVMAEATSASTIITVPNHPENRSSPWLPPGASQMWAASTILPVSSTQKSSVSSLVASFAPRFKDGSFASAHLTCRLPMQATLCSAELDPSSSDEVSFDRGTVWLSASAINRSSASL</sequence>
<dbReference type="Proteomes" id="UP000075903">
    <property type="component" value="Unassembled WGS sequence"/>
</dbReference>
<proteinExistence type="predicted"/>
<dbReference type="VEuPathDB" id="VectorBase:AMEM005155"/>
<evidence type="ECO:0000313" key="2">
    <source>
        <dbReference type="Proteomes" id="UP000075903"/>
    </source>
</evidence>
<dbReference type="AlphaFoldDB" id="A0A182UX51"/>
<accession>A0A182UX51</accession>
<keyword evidence="2" id="KW-1185">Reference proteome</keyword>
<reference evidence="1" key="1">
    <citation type="submission" date="2020-05" db="UniProtKB">
        <authorList>
            <consortium name="EnsemblMetazoa"/>
        </authorList>
    </citation>
    <scope>IDENTIFICATION</scope>
    <source>
        <strain evidence="1">MAF</strain>
    </source>
</reference>
<protein>
    <submittedName>
        <fullName evidence="1">Uncharacterized protein</fullName>
    </submittedName>
</protein>